<feature type="chain" id="PRO_5022076446" description="PEP-CTERM protein-sorting domain-containing protein" evidence="1">
    <location>
        <begin position="22"/>
        <end position="242"/>
    </location>
</feature>
<protein>
    <recommendedName>
        <fullName evidence="4">PEP-CTERM protein-sorting domain-containing protein</fullName>
    </recommendedName>
</protein>
<dbReference type="KEGG" id="sdyn:Mal52_12560"/>
<accession>A0A517ZK00</accession>
<evidence type="ECO:0000313" key="3">
    <source>
        <dbReference type="Proteomes" id="UP000319383"/>
    </source>
</evidence>
<proteinExistence type="predicted"/>
<dbReference type="AlphaFoldDB" id="A0A517ZK00"/>
<organism evidence="2 3">
    <name type="scientific">Symmachiella dynata</name>
    <dbReference type="NCBI Taxonomy" id="2527995"/>
    <lineage>
        <taxon>Bacteria</taxon>
        <taxon>Pseudomonadati</taxon>
        <taxon>Planctomycetota</taxon>
        <taxon>Planctomycetia</taxon>
        <taxon>Planctomycetales</taxon>
        <taxon>Planctomycetaceae</taxon>
        <taxon>Symmachiella</taxon>
    </lineage>
</organism>
<evidence type="ECO:0000313" key="2">
    <source>
        <dbReference type="EMBL" id="QDU42788.1"/>
    </source>
</evidence>
<dbReference type="EMBL" id="CP036276">
    <property type="protein sequence ID" value="QDU42788.1"/>
    <property type="molecule type" value="Genomic_DNA"/>
</dbReference>
<sequence precursor="true">MRKTCFLLALSLASFPVVASAAFGLASSSGVAYVDNTGGAITDFDEGALEDTENVPFLVFEGAEVATFDVDHDGSSGTFTEFSQLAPTTLDVDNYASYLLHFDPLGQPVDHVNATGFVEFNDQTRIVGVVLLPGADTGPESTTDSLGATDAIYGPGYTYYDTYTYRGLELGNSSSPDGFSIASDGRTFSFDLNAMGAGIDEVRLILQAVPEMSSIVTWSMIAGLGLVVTRARSKKRRETAEA</sequence>
<feature type="signal peptide" evidence="1">
    <location>
        <begin position="1"/>
        <end position="21"/>
    </location>
</feature>
<dbReference type="Proteomes" id="UP000319383">
    <property type="component" value="Chromosome"/>
</dbReference>
<evidence type="ECO:0000256" key="1">
    <source>
        <dbReference type="SAM" id="SignalP"/>
    </source>
</evidence>
<dbReference type="RefSeq" id="WP_145374796.1">
    <property type="nucleotide sequence ID" value="NZ_CP036270.1"/>
</dbReference>
<reference evidence="2 3" key="1">
    <citation type="submission" date="2019-02" db="EMBL/GenBank/DDBJ databases">
        <title>Deep-cultivation of Planctomycetes and their phenomic and genomic characterization uncovers novel biology.</title>
        <authorList>
            <person name="Wiegand S."/>
            <person name="Jogler M."/>
            <person name="Boedeker C."/>
            <person name="Pinto D."/>
            <person name="Vollmers J."/>
            <person name="Rivas-Marin E."/>
            <person name="Kohn T."/>
            <person name="Peeters S.H."/>
            <person name="Heuer A."/>
            <person name="Rast P."/>
            <person name="Oberbeckmann S."/>
            <person name="Bunk B."/>
            <person name="Jeske O."/>
            <person name="Meyerdierks A."/>
            <person name="Storesund J.E."/>
            <person name="Kallscheuer N."/>
            <person name="Luecker S."/>
            <person name="Lage O.M."/>
            <person name="Pohl T."/>
            <person name="Merkel B.J."/>
            <person name="Hornburger P."/>
            <person name="Mueller R.-W."/>
            <person name="Bruemmer F."/>
            <person name="Labrenz M."/>
            <person name="Spormann A.M."/>
            <person name="Op den Camp H."/>
            <person name="Overmann J."/>
            <person name="Amann R."/>
            <person name="Jetten M.S.M."/>
            <person name="Mascher T."/>
            <person name="Medema M.H."/>
            <person name="Devos D.P."/>
            <person name="Kaster A.-K."/>
            <person name="Ovreas L."/>
            <person name="Rohde M."/>
            <person name="Galperin M.Y."/>
            <person name="Jogler C."/>
        </authorList>
    </citation>
    <scope>NUCLEOTIDE SEQUENCE [LARGE SCALE GENOMIC DNA]</scope>
    <source>
        <strain evidence="2 3">Mal52</strain>
    </source>
</reference>
<dbReference type="OrthoDB" id="258532at2"/>
<gene>
    <name evidence="2" type="ORF">Mal52_12560</name>
</gene>
<keyword evidence="1" id="KW-0732">Signal</keyword>
<name>A0A517ZK00_9PLAN</name>
<evidence type="ECO:0008006" key="4">
    <source>
        <dbReference type="Google" id="ProtNLM"/>
    </source>
</evidence>
<keyword evidence="3" id="KW-1185">Reference proteome</keyword>